<dbReference type="GO" id="GO:0071973">
    <property type="term" value="P:bacterial-type flagellum-dependent cell motility"/>
    <property type="evidence" value="ECO:0007669"/>
    <property type="project" value="TreeGrafter"/>
</dbReference>
<evidence type="ECO:0000256" key="6">
    <source>
        <dbReference type="SAM" id="MobiDB-lite"/>
    </source>
</evidence>
<reference evidence="9" key="1">
    <citation type="submission" date="2018-10" db="EMBL/GenBank/DDBJ databases">
        <title>Schaedlerella arabinophila gen. nov. sp. nov., isolated from the mouse intestinal tract and comparative analysis with the genome of the closely related altered Schaedler flora strain ASF502.</title>
        <authorList>
            <person name="Miyake S."/>
            <person name="Soh M."/>
            <person name="Seedorf H."/>
        </authorList>
    </citation>
    <scope>NUCLEOTIDE SEQUENCE [LARGE SCALE GENOMIC DNA]</scope>
    <source>
        <strain evidence="9">DSM 106076</strain>
    </source>
</reference>
<comment type="function">
    <text evidence="5">Required for morphogenesis and for the elongation of the flagellar filament by facilitating polymerization of the flagellin monomers at the tip of growing filament. Forms a capping structure, which prevents flagellin subunits (transported through the central channel of the flagellum) from leaking out without polymerization at the distal end.</text>
</comment>
<dbReference type="PANTHER" id="PTHR30288">
    <property type="entry name" value="FLAGELLAR CAP/ASSEMBLY PROTEIN FLID"/>
    <property type="match status" value="1"/>
</dbReference>
<comment type="caution">
    <text evidence="9">The sequence shown here is derived from an EMBL/GenBank/DDBJ whole genome shotgun (WGS) entry which is preliminary data.</text>
</comment>
<proteinExistence type="inferred from homology"/>
<gene>
    <name evidence="9" type="ORF">EBB54_21590</name>
</gene>
<comment type="subunit">
    <text evidence="2 5">Homopentamer.</text>
</comment>
<dbReference type="GO" id="GO:0007155">
    <property type="term" value="P:cell adhesion"/>
    <property type="evidence" value="ECO:0007669"/>
    <property type="project" value="InterPro"/>
</dbReference>
<dbReference type="Proteomes" id="UP000274920">
    <property type="component" value="Unassembled WGS sequence"/>
</dbReference>
<evidence type="ECO:0000259" key="7">
    <source>
        <dbReference type="Pfam" id="PF02465"/>
    </source>
</evidence>
<feature type="domain" description="Flagellar hook-associated protein 2 C-terminal" evidence="8">
    <location>
        <begin position="545"/>
        <end position="834"/>
    </location>
</feature>
<feature type="region of interest" description="Disordered" evidence="6">
    <location>
        <begin position="637"/>
        <end position="656"/>
    </location>
</feature>
<evidence type="ECO:0000256" key="5">
    <source>
        <dbReference type="RuleBase" id="RU362066"/>
    </source>
</evidence>
<organism evidence="9 10">
    <name type="scientific">Schaedlerella arabinosiphila</name>
    <dbReference type="NCBI Taxonomy" id="2044587"/>
    <lineage>
        <taxon>Bacteria</taxon>
        <taxon>Bacillati</taxon>
        <taxon>Bacillota</taxon>
        <taxon>Clostridia</taxon>
        <taxon>Lachnospirales</taxon>
        <taxon>Lachnospiraceae</taxon>
        <taxon>Schaedlerella</taxon>
    </lineage>
</organism>
<dbReference type="RefSeq" id="WP_125128883.1">
    <property type="nucleotide sequence ID" value="NZ_RHJS01000002.1"/>
</dbReference>
<accession>A0A3R8R7B5</accession>
<dbReference type="GO" id="GO:0009424">
    <property type="term" value="C:bacterial-type flagellum hook"/>
    <property type="evidence" value="ECO:0007669"/>
    <property type="project" value="UniProtKB-UniRule"/>
</dbReference>
<dbReference type="InterPro" id="IPR010809">
    <property type="entry name" value="FliD_C"/>
</dbReference>
<dbReference type="Pfam" id="PF07195">
    <property type="entry name" value="FliD_C"/>
    <property type="match status" value="1"/>
</dbReference>
<name>A0A3R8R7B5_9FIRM</name>
<evidence type="ECO:0000256" key="3">
    <source>
        <dbReference type="ARBA" id="ARBA00023054"/>
    </source>
</evidence>
<dbReference type="PANTHER" id="PTHR30288:SF0">
    <property type="entry name" value="FLAGELLAR HOOK-ASSOCIATED PROTEIN 2"/>
    <property type="match status" value="1"/>
</dbReference>
<evidence type="ECO:0000256" key="4">
    <source>
        <dbReference type="ARBA" id="ARBA00023143"/>
    </source>
</evidence>
<keyword evidence="10" id="KW-1185">Reference proteome</keyword>
<keyword evidence="5" id="KW-0964">Secreted</keyword>
<evidence type="ECO:0000256" key="2">
    <source>
        <dbReference type="ARBA" id="ARBA00011255"/>
    </source>
</evidence>
<evidence type="ECO:0000313" key="10">
    <source>
        <dbReference type="Proteomes" id="UP000274920"/>
    </source>
</evidence>
<dbReference type="EMBL" id="RHJS01000002">
    <property type="protein sequence ID" value="RRK33656.1"/>
    <property type="molecule type" value="Genomic_DNA"/>
</dbReference>
<dbReference type="Pfam" id="PF02465">
    <property type="entry name" value="FliD_N"/>
    <property type="match status" value="1"/>
</dbReference>
<protein>
    <recommendedName>
        <fullName evidence="5">Flagellar hook-associated protein 2</fullName>
        <shortName evidence="5">HAP2</shortName>
    </recommendedName>
    <alternativeName>
        <fullName evidence="5">Flagellar cap protein</fullName>
    </alternativeName>
</protein>
<evidence type="ECO:0000259" key="8">
    <source>
        <dbReference type="Pfam" id="PF07195"/>
    </source>
</evidence>
<sequence>MSSVGSLSTSTSTSIRGYGGLASGLDRDELIKGMTLGTTTKINKQEQKKQQAQWRQEAIQTISNSMIGFHSKYTETLTSPTNLFSSLLWGRNKITTSGINSKYVSVTGSASGADAITIMGIKQKAENAKWSSSNKVSSGTLSSDGISINTTDADAYTVENLVGKTIDIKYGSSTYSIYLSDSDNYDYSTADGIKDAINDLLSKQTTGNDKKLSTIVEATVNDDGTLGFKDIGSGGNTLELTGGSALELLGLREKPEGDEKEGKVVNEGKITSDATAVSGEIEEDKIIKEVDFYEYVAGKTLNFSYNGTSATVKMPSAADLKAAVNEIIAGDSSKDKNKATIEAIADSIQEQLDKSFGKGRIEVDGEGGKLSFRTTIPGSDDGNGNLKTDDSSVFTLTGGSIALIGNKKGALQSDGADKQSALHTGDTTRLNLNKKMDMTGLNVDVDGTKKIGFKINDVLIEVGANATMKEVMDAINKSGANINVTYQEGADKFTFTSKDNGASGVIDFSGNNDETLVKLSEMFGINLAEKDDTNNITRNDLSVRGQDAIVSVKYAGSDESVELRRDSNSFTIDGLTIGIKGTFGYDDDGNLIENDPDQAVEVDASVDVDKLMDTIKSFVEEYNSIVDMVNTQLTTKHDKDYDPLSSEQKGELSESEIEKWEEKAKAGLLYGDSDLRSLSMDLRVVVSGGLLEKFREVGISVSSTYSDNGKLSIDEAKLRGALQTDPEKVQNLFTSQAGGVDAEGKETYNGLATNLKAIMNKYVNTTGAMESKGILIRKAGSKSSAMSLTQNTYYNEISSIDKIIEKLKAQLKKEQDRYVSQFSTLETLIANMNSQSSYLSSMSGY</sequence>
<dbReference type="GO" id="GO:0009421">
    <property type="term" value="C:bacterial-type flagellum filament cap"/>
    <property type="evidence" value="ECO:0007669"/>
    <property type="project" value="InterPro"/>
</dbReference>
<keyword evidence="3" id="KW-0175">Coiled coil</keyword>
<dbReference type="InterPro" id="IPR040026">
    <property type="entry name" value="FliD"/>
</dbReference>
<evidence type="ECO:0000313" key="9">
    <source>
        <dbReference type="EMBL" id="RRK33656.1"/>
    </source>
</evidence>
<dbReference type="AlphaFoldDB" id="A0A3R8R7B5"/>
<keyword evidence="4 5" id="KW-0975">Bacterial flagellum</keyword>
<dbReference type="InterPro" id="IPR003481">
    <property type="entry name" value="FliD_N"/>
</dbReference>
<comment type="similarity">
    <text evidence="1 5">Belongs to the FliD family.</text>
</comment>
<dbReference type="GO" id="GO:0005576">
    <property type="term" value="C:extracellular region"/>
    <property type="evidence" value="ECO:0007669"/>
    <property type="project" value="UniProtKB-SubCell"/>
</dbReference>
<comment type="subcellular location">
    <subcellularLocation>
        <location evidence="5">Secreted</location>
    </subcellularLocation>
    <subcellularLocation>
        <location evidence="5">Bacterial flagellum</location>
    </subcellularLocation>
</comment>
<evidence type="ECO:0000256" key="1">
    <source>
        <dbReference type="ARBA" id="ARBA00009764"/>
    </source>
</evidence>
<feature type="domain" description="Flagellar hook-associated protein 2 N-terminal" evidence="7">
    <location>
        <begin position="23"/>
        <end position="125"/>
    </location>
</feature>